<sequence>MNDRTAPWDMPEVDFYSPDFIPPRNNNIDKHILNSPKSIYNYLSERCYGQEEYKKALSIFVYRALQGIQSGKVILVSSPSGTGKTYMATVLSELFDPQHVAIADCSGMVATGYRSGNYVTTPLAQFAAFTDDKPCFVFYDEWDKLLYKSNNAWQETNLISEFLKITDSHSTKISINTDEKKPISIDSKRIFYIFLGSFSDISSRMQKSKPIGFNADIGSSGSELPTQVTKEQILELLTPELQGRISKIITVPPMTEQDFVTMFKDPRYNPASQLARELGISITVSTKRMRQFAKYAYESGTGVRGVRNAILEEVDNAFFANPSMSEIYIK</sequence>
<dbReference type="GO" id="GO:0005524">
    <property type="term" value="F:ATP binding"/>
    <property type="evidence" value="ECO:0007669"/>
    <property type="project" value="InterPro"/>
</dbReference>
<dbReference type="Gene3D" id="3.40.50.300">
    <property type="entry name" value="P-loop containing nucleotide triphosphate hydrolases"/>
    <property type="match status" value="1"/>
</dbReference>
<gene>
    <name evidence="2" type="ORF">SAMN02910350_00727</name>
</gene>
<dbReference type="RefSeq" id="WP_090161313.1">
    <property type="nucleotide sequence ID" value="NZ_FMWK01000003.1"/>
</dbReference>
<reference evidence="2 3" key="1">
    <citation type="submission" date="2016-10" db="EMBL/GenBank/DDBJ databases">
        <authorList>
            <person name="de Groot N.N."/>
        </authorList>
    </citation>
    <scope>NUCLEOTIDE SEQUENCE [LARGE SCALE GENOMIC DNA]</scope>
    <source>
        <strain evidence="2 3">DSM 10317</strain>
    </source>
</reference>
<dbReference type="GO" id="GO:0008233">
    <property type="term" value="F:peptidase activity"/>
    <property type="evidence" value="ECO:0007669"/>
    <property type="project" value="UniProtKB-KW"/>
</dbReference>
<dbReference type="PANTHER" id="PTHR48102">
    <property type="entry name" value="ATP-DEPENDENT CLP PROTEASE ATP-BINDING SUBUNIT CLPX-LIKE, MITOCHONDRIAL-RELATED"/>
    <property type="match status" value="1"/>
</dbReference>
<dbReference type="Pfam" id="PF00004">
    <property type="entry name" value="AAA"/>
    <property type="match status" value="1"/>
</dbReference>
<keyword evidence="2" id="KW-0378">Hydrolase</keyword>
<dbReference type="PANTHER" id="PTHR48102:SF7">
    <property type="entry name" value="ATP-DEPENDENT CLP PROTEASE ATP-BINDING SUBUNIT CLPX-LIKE, MITOCHONDRIAL"/>
    <property type="match status" value="1"/>
</dbReference>
<dbReference type="InterPro" id="IPR027417">
    <property type="entry name" value="P-loop_NTPase"/>
</dbReference>
<feature type="domain" description="ATPase AAA-type core" evidence="1">
    <location>
        <begin position="74"/>
        <end position="172"/>
    </location>
</feature>
<dbReference type="GO" id="GO:0051603">
    <property type="term" value="P:proteolysis involved in protein catabolic process"/>
    <property type="evidence" value="ECO:0007669"/>
    <property type="project" value="TreeGrafter"/>
</dbReference>
<evidence type="ECO:0000313" key="2">
    <source>
        <dbReference type="EMBL" id="SCZ77409.1"/>
    </source>
</evidence>
<accession>A0A1G5RVR2</accession>
<dbReference type="SUPFAM" id="SSF52540">
    <property type="entry name" value="P-loop containing nucleoside triphosphate hydrolases"/>
    <property type="match status" value="1"/>
</dbReference>
<dbReference type="InterPro" id="IPR050052">
    <property type="entry name" value="ATP-dep_Clp_protease_ClpX"/>
</dbReference>
<organism evidence="2 3">
    <name type="scientific">Pseudobutyrivibrio xylanivorans</name>
    <dbReference type="NCBI Taxonomy" id="185007"/>
    <lineage>
        <taxon>Bacteria</taxon>
        <taxon>Bacillati</taxon>
        <taxon>Bacillota</taxon>
        <taxon>Clostridia</taxon>
        <taxon>Lachnospirales</taxon>
        <taxon>Lachnospiraceae</taxon>
        <taxon>Pseudobutyrivibrio</taxon>
    </lineage>
</organism>
<dbReference type="Proteomes" id="UP000199428">
    <property type="component" value="Unassembled WGS sequence"/>
</dbReference>
<evidence type="ECO:0000259" key="1">
    <source>
        <dbReference type="Pfam" id="PF00004"/>
    </source>
</evidence>
<dbReference type="AlphaFoldDB" id="A0A1G5RVR2"/>
<proteinExistence type="predicted"/>
<keyword evidence="2" id="KW-0645">Protease</keyword>
<name>A0A1G5RVR2_PSEXY</name>
<evidence type="ECO:0000313" key="3">
    <source>
        <dbReference type="Proteomes" id="UP000199428"/>
    </source>
</evidence>
<dbReference type="EMBL" id="FMWK01000003">
    <property type="protein sequence ID" value="SCZ77409.1"/>
    <property type="molecule type" value="Genomic_DNA"/>
</dbReference>
<dbReference type="InterPro" id="IPR003959">
    <property type="entry name" value="ATPase_AAA_core"/>
</dbReference>
<protein>
    <submittedName>
        <fullName evidence="2">ATP-dependent protease Clp, ATPase subunit</fullName>
    </submittedName>
</protein>
<dbReference type="GO" id="GO:0016887">
    <property type="term" value="F:ATP hydrolysis activity"/>
    <property type="evidence" value="ECO:0007669"/>
    <property type="project" value="InterPro"/>
</dbReference>